<dbReference type="AlphaFoldDB" id="A0A7X1E5I3"/>
<evidence type="ECO:0000313" key="2">
    <source>
        <dbReference type="Proteomes" id="UP000525652"/>
    </source>
</evidence>
<reference evidence="1 2" key="1">
    <citation type="submission" date="2020-07" db="EMBL/GenBank/DDBJ databases">
        <authorList>
            <person name="Feng X."/>
        </authorList>
    </citation>
    <scope>NUCLEOTIDE SEQUENCE [LARGE SCALE GENOMIC DNA]</scope>
    <source>
        <strain evidence="1 2">JCM14086</strain>
    </source>
</reference>
<name>A0A7X1E5I3_9BACT</name>
<evidence type="ECO:0000313" key="1">
    <source>
        <dbReference type="EMBL" id="MBC2603201.1"/>
    </source>
</evidence>
<gene>
    <name evidence="1" type="ORF">H5P30_15575</name>
</gene>
<sequence>MAIRPGLNIFMMSKLAPIPFFSHLFPLLAFGISLVCLPVHSAVVTLDADDSGNSSFATAGNWDDNQAPQAGNDYYTNGFRLEVPNDNNDYTFGGDSLTINNSNWAVIAGTTRVLTVNDLILDNANLQTGTSGRDLNLDGNVTVAGNSSLQTIRASVNFLAAVGGSAELRIYNRQAANDPTVTFLSSANTFTGDIDVDVGHFTLADNARMNFVIGASSGVNNEIYDSSAASSTSIVDLDGDFYFDLSSASTTQGDFWNIVDLASLGASNVTFGETFSVNGFSNSGTLWTSGYYAFDESTGTLSVIPEPSSATMILLAGCGVTVVVCGRRRSVS</sequence>
<proteinExistence type="predicted"/>
<dbReference type="Proteomes" id="UP000525652">
    <property type="component" value="Unassembled WGS sequence"/>
</dbReference>
<comment type="caution">
    <text evidence="1">The sequence shown here is derived from an EMBL/GenBank/DDBJ whole genome shotgun (WGS) entry which is preliminary data.</text>
</comment>
<keyword evidence="2" id="KW-1185">Reference proteome</keyword>
<organism evidence="1 2">
    <name type="scientific">Puniceicoccus vermicola</name>
    <dbReference type="NCBI Taxonomy" id="388746"/>
    <lineage>
        <taxon>Bacteria</taxon>
        <taxon>Pseudomonadati</taxon>
        <taxon>Verrucomicrobiota</taxon>
        <taxon>Opitutia</taxon>
        <taxon>Puniceicoccales</taxon>
        <taxon>Puniceicoccaceae</taxon>
        <taxon>Puniceicoccus</taxon>
    </lineage>
</organism>
<dbReference type="EMBL" id="JACHVA010000124">
    <property type="protein sequence ID" value="MBC2603201.1"/>
    <property type="molecule type" value="Genomic_DNA"/>
</dbReference>
<accession>A0A7X1E5I3</accession>
<protein>
    <submittedName>
        <fullName evidence="1">Uncharacterized protein</fullName>
    </submittedName>
</protein>